<organism evidence="1 2">
    <name type="scientific">Pelagimonas phthalicica</name>
    <dbReference type="NCBI Taxonomy" id="1037362"/>
    <lineage>
        <taxon>Bacteria</taxon>
        <taxon>Pseudomonadati</taxon>
        <taxon>Pseudomonadota</taxon>
        <taxon>Alphaproteobacteria</taxon>
        <taxon>Rhodobacterales</taxon>
        <taxon>Roseobacteraceae</taxon>
        <taxon>Pelagimonas</taxon>
    </lineage>
</organism>
<keyword evidence="2" id="KW-1185">Reference proteome</keyword>
<evidence type="ECO:0000313" key="1">
    <source>
        <dbReference type="EMBL" id="SMX29814.1"/>
    </source>
</evidence>
<dbReference type="RefSeq" id="WP_099248405.1">
    <property type="nucleotide sequence ID" value="NZ_FXXP01000003.1"/>
</dbReference>
<accession>A0A238JHY3</accession>
<dbReference type="OrthoDB" id="7844154at2"/>
<sequence length="233" mass="25829">MFFGPIVDEDTQDWVLENFEWAIATGLMTKDTRLVSPTAENFPVSKGEPAFVARGLVDAIAGHLGIESGIEVRALDVIPAEYRIDYNATGDTAGTWQSDGNGAVISFDPSLAQRPMSFLSTLVHEMMHQRLHMTEMDFPGGLQAEELATDLHAITSGFGEVQMMGAEQAGWQGYMRQETRAFALSVFLDLTGEIAEHVPSRSAKLLRKTKKLLRNHEDILNVMRLQLGHLERV</sequence>
<name>A0A238JHY3_9RHOB</name>
<gene>
    <name evidence="1" type="ORF">TRP8649_03953</name>
</gene>
<protein>
    <submittedName>
        <fullName evidence="1">Uncharacterized protein</fullName>
    </submittedName>
</protein>
<dbReference type="Proteomes" id="UP000225972">
    <property type="component" value="Unassembled WGS sequence"/>
</dbReference>
<dbReference type="EMBL" id="FXXP01000003">
    <property type="protein sequence ID" value="SMX29814.1"/>
    <property type="molecule type" value="Genomic_DNA"/>
</dbReference>
<proteinExistence type="predicted"/>
<dbReference type="AlphaFoldDB" id="A0A238JHY3"/>
<evidence type="ECO:0000313" key="2">
    <source>
        <dbReference type="Proteomes" id="UP000225972"/>
    </source>
</evidence>
<reference evidence="2" key="1">
    <citation type="submission" date="2017-05" db="EMBL/GenBank/DDBJ databases">
        <authorList>
            <person name="Rodrigo-Torres L."/>
            <person name="Arahal R. D."/>
            <person name="Lucena T."/>
        </authorList>
    </citation>
    <scope>NUCLEOTIDE SEQUENCE [LARGE SCALE GENOMIC DNA]</scope>
    <source>
        <strain evidence="2">CECT 8649</strain>
    </source>
</reference>